<gene>
    <name evidence="6" type="ORF">CXG81DRAFT_8098</name>
</gene>
<keyword evidence="7" id="KW-1185">Reference proteome</keyword>
<dbReference type="EMBL" id="ML014274">
    <property type="protein sequence ID" value="RKO99573.1"/>
    <property type="molecule type" value="Genomic_DNA"/>
</dbReference>
<dbReference type="PANTHER" id="PTHR12561">
    <property type="entry name" value="LIPOATE-PROTEIN LIGASE"/>
    <property type="match status" value="1"/>
</dbReference>
<dbReference type="GO" id="GO:0005739">
    <property type="term" value="C:mitochondrion"/>
    <property type="evidence" value="ECO:0007669"/>
    <property type="project" value="TreeGrafter"/>
</dbReference>
<comment type="function">
    <text evidence="1">Catalyzes both the ATP-dependent activation of exogenously supplied lipoate to lipoyl-AMP and the transfer of the activated lipoyl onto the lipoyl domains of lipoate-dependent enzymes.</text>
</comment>
<dbReference type="Proteomes" id="UP000274922">
    <property type="component" value="Unassembled WGS sequence"/>
</dbReference>
<dbReference type="PANTHER" id="PTHR12561:SF3">
    <property type="entry name" value="LIPOYLTRANSFERASE 1, MITOCHONDRIAL"/>
    <property type="match status" value="1"/>
</dbReference>
<comment type="pathway">
    <text evidence="2">Protein modification; protein lipoylation via exogenous pathway; protein N(6)-(lipoyl)lysine from lipoate: step 2/2.</text>
</comment>
<dbReference type="GO" id="GO:0017118">
    <property type="term" value="F:lipoyltransferase activity"/>
    <property type="evidence" value="ECO:0007669"/>
    <property type="project" value="TreeGrafter"/>
</dbReference>
<comment type="similarity">
    <text evidence="3">Belongs to the LplA family.</text>
</comment>
<evidence type="ECO:0000256" key="2">
    <source>
        <dbReference type="ARBA" id="ARBA00005085"/>
    </source>
</evidence>
<evidence type="ECO:0000256" key="4">
    <source>
        <dbReference type="ARBA" id="ARBA00015925"/>
    </source>
</evidence>
<dbReference type="PROSITE" id="PS51733">
    <property type="entry name" value="BPL_LPL_CATALYTIC"/>
    <property type="match status" value="1"/>
</dbReference>
<dbReference type="OrthoDB" id="201621at2759"/>
<evidence type="ECO:0000313" key="7">
    <source>
        <dbReference type="Proteomes" id="UP000274922"/>
    </source>
</evidence>
<dbReference type="GO" id="GO:0009249">
    <property type="term" value="P:protein lipoylation"/>
    <property type="evidence" value="ECO:0007669"/>
    <property type="project" value="InterPro"/>
</dbReference>
<feature type="non-terminal residue" evidence="6">
    <location>
        <position position="1"/>
    </location>
</feature>
<evidence type="ECO:0000256" key="3">
    <source>
        <dbReference type="ARBA" id="ARBA00008242"/>
    </source>
</evidence>
<evidence type="ECO:0000256" key="1">
    <source>
        <dbReference type="ARBA" id="ARBA00003253"/>
    </source>
</evidence>
<dbReference type="Gene3D" id="3.30.930.10">
    <property type="entry name" value="Bira Bifunctional Protein, Domain 2"/>
    <property type="match status" value="1"/>
</dbReference>
<feature type="non-terminal residue" evidence="6">
    <location>
        <position position="208"/>
    </location>
</feature>
<organism evidence="6 7">
    <name type="scientific">Caulochytrium protostelioides</name>
    <dbReference type="NCBI Taxonomy" id="1555241"/>
    <lineage>
        <taxon>Eukaryota</taxon>
        <taxon>Fungi</taxon>
        <taxon>Fungi incertae sedis</taxon>
        <taxon>Chytridiomycota</taxon>
        <taxon>Chytridiomycota incertae sedis</taxon>
        <taxon>Chytridiomycetes</taxon>
        <taxon>Caulochytriales</taxon>
        <taxon>Caulochytriaceae</taxon>
        <taxon>Caulochytrium</taxon>
    </lineage>
</organism>
<sequence>AAVIIAESRDIGLHLAVEDWLLRRPRQASTPAQTLFLWRNDACAVIGRNQNPFRELHLDRLRRDGVPWIRRLSGGGAVYHDLGNTNYTLVAPRADFDRDVAVGLVVRALRHRLDIPAAVTPRHDIAVHGRKISGSAYKLVRDRSYHHGTMLIDTDLDRLTRYLCTAPDARAGWTTKGTPSVPSQVSRLRDHSLTVSHLAYVGAVAAEF</sequence>
<dbReference type="UniPathway" id="UPA00537">
    <property type="reaction ID" value="UER00595"/>
</dbReference>
<name>A0A4P9X3G8_9FUNG</name>
<dbReference type="InterPro" id="IPR045864">
    <property type="entry name" value="aa-tRNA-synth_II/BPL/LPL"/>
</dbReference>
<dbReference type="InterPro" id="IPR004143">
    <property type="entry name" value="BPL_LPL_catalytic"/>
</dbReference>
<dbReference type="CDD" id="cd16443">
    <property type="entry name" value="LplA"/>
    <property type="match status" value="1"/>
</dbReference>
<dbReference type="Pfam" id="PF21948">
    <property type="entry name" value="LplA-B_cat"/>
    <property type="match status" value="1"/>
</dbReference>
<evidence type="ECO:0000259" key="5">
    <source>
        <dbReference type="PROSITE" id="PS51733"/>
    </source>
</evidence>
<dbReference type="InterPro" id="IPR004562">
    <property type="entry name" value="LipoylTrfase_LipoateP_Ligase"/>
</dbReference>
<evidence type="ECO:0000313" key="6">
    <source>
        <dbReference type="EMBL" id="RKO99573.1"/>
    </source>
</evidence>
<accession>A0A4P9X3G8</accession>
<reference evidence="7" key="1">
    <citation type="journal article" date="2018" name="Nat. Microbiol.">
        <title>Leveraging single-cell genomics to expand the fungal tree of life.</title>
        <authorList>
            <person name="Ahrendt S.R."/>
            <person name="Quandt C.A."/>
            <person name="Ciobanu D."/>
            <person name="Clum A."/>
            <person name="Salamov A."/>
            <person name="Andreopoulos B."/>
            <person name="Cheng J.F."/>
            <person name="Woyke T."/>
            <person name="Pelin A."/>
            <person name="Henrissat B."/>
            <person name="Reynolds N.K."/>
            <person name="Benny G.L."/>
            <person name="Smith M.E."/>
            <person name="James T.Y."/>
            <person name="Grigoriev I.V."/>
        </authorList>
    </citation>
    <scope>NUCLEOTIDE SEQUENCE [LARGE SCALE GENOMIC DNA]</scope>
    <source>
        <strain evidence="7">ATCC 52028</strain>
    </source>
</reference>
<dbReference type="SUPFAM" id="SSF55681">
    <property type="entry name" value="Class II aaRS and biotin synthetases"/>
    <property type="match status" value="1"/>
</dbReference>
<dbReference type="AlphaFoldDB" id="A0A4P9X3G8"/>
<dbReference type="STRING" id="1555241.A0A4P9X3G8"/>
<proteinExistence type="inferred from homology"/>
<feature type="domain" description="BPL/LPL catalytic" evidence="5">
    <location>
        <begin position="29"/>
        <end position="208"/>
    </location>
</feature>
<protein>
    <recommendedName>
        <fullName evidence="4">Putative lipoate-protein ligase A</fullName>
    </recommendedName>
</protein>